<dbReference type="InterPro" id="IPR008030">
    <property type="entry name" value="NmrA-like"/>
</dbReference>
<evidence type="ECO:0000256" key="1">
    <source>
        <dbReference type="ARBA" id="ARBA00004141"/>
    </source>
</evidence>
<dbReference type="InterPro" id="IPR004307">
    <property type="entry name" value="TspO_MBR"/>
</dbReference>
<dbReference type="InterPro" id="IPR038330">
    <property type="entry name" value="TspO/MBR-related_sf"/>
</dbReference>
<feature type="transmembrane region" description="Helical" evidence="6">
    <location>
        <begin position="251"/>
        <end position="273"/>
    </location>
</feature>
<evidence type="ECO:0000256" key="6">
    <source>
        <dbReference type="SAM" id="Phobius"/>
    </source>
</evidence>
<dbReference type="EMBL" id="CP061538">
    <property type="protein sequence ID" value="QNV40038.1"/>
    <property type="molecule type" value="Genomic_DNA"/>
</dbReference>
<dbReference type="PANTHER" id="PTHR10057">
    <property type="entry name" value="PERIPHERAL-TYPE BENZODIAZEPINE RECEPTOR"/>
    <property type="match status" value="1"/>
</dbReference>
<organism evidence="8 9">
    <name type="scientific">Rothia amarae</name>
    <dbReference type="NCBI Taxonomy" id="169480"/>
    <lineage>
        <taxon>Bacteria</taxon>
        <taxon>Bacillati</taxon>
        <taxon>Actinomycetota</taxon>
        <taxon>Actinomycetes</taxon>
        <taxon>Micrococcales</taxon>
        <taxon>Micrococcaceae</taxon>
        <taxon>Rothia</taxon>
    </lineage>
</organism>
<dbReference type="AlphaFoldDB" id="A0A7H2BK42"/>
<comment type="subcellular location">
    <subcellularLocation>
        <location evidence="1">Membrane</location>
        <topology evidence="1">Multi-pass membrane protein</topology>
    </subcellularLocation>
</comment>
<evidence type="ECO:0000256" key="2">
    <source>
        <dbReference type="ARBA" id="ARBA00007524"/>
    </source>
</evidence>
<keyword evidence="3 6" id="KW-0812">Transmembrane</keyword>
<accession>A0A7H2BK42</accession>
<keyword evidence="5 6" id="KW-0472">Membrane</keyword>
<comment type="similarity">
    <text evidence="2">Belongs to the TspO/BZRP family.</text>
</comment>
<feature type="transmembrane region" description="Helical" evidence="6">
    <location>
        <begin position="367"/>
        <end position="389"/>
    </location>
</feature>
<dbReference type="Gene3D" id="1.20.1260.100">
    <property type="entry name" value="TspO/MBR protein"/>
    <property type="match status" value="1"/>
</dbReference>
<reference evidence="8 9" key="1">
    <citation type="submission" date="2020-09" db="EMBL/GenBank/DDBJ databases">
        <title>Investigation of environmental microbe.</title>
        <authorList>
            <person name="Ou Y."/>
            <person name="Kang Q."/>
        </authorList>
    </citation>
    <scope>NUCLEOTIDE SEQUENCE [LARGE SCALE GENOMIC DNA]</scope>
    <source>
        <strain evidence="8 9">KJZ-9</strain>
    </source>
</reference>
<evidence type="ECO:0000256" key="5">
    <source>
        <dbReference type="ARBA" id="ARBA00023136"/>
    </source>
</evidence>
<dbReference type="Pfam" id="PF03073">
    <property type="entry name" value="TspO_MBR"/>
    <property type="match status" value="1"/>
</dbReference>
<dbReference type="CDD" id="cd15904">
    <property type="entry name" value="TSPO_MBR"/>
    <property type="match status" value="1"/>
</dbReference>
<proteinExistence type="inferred from homology"/>
<evidence type="ECO:0000313" key="9">
    <source>
        <dbReference type="Proteomes" id="UP000516421"/>
    </source>
</evidence>
<feature type="transmembrane region" description="Helical" evidence="6">
    <location>
        <begin position="464"/>
        <end position="486"/>
    </location>
</feature>
<evidence type="ECO:0000256" key="3">
    <source>
        <dbReference type="ARBA" id="ARBA00022692"/>
    </source>
</evidence>
<gene>
    <name evidence="8" type="ORF">IDM48_00820</name>
</gene>
<dbReference type="FunFam" id="1.20.1260.100:FF:000001">
    <property type="entry name" value="translocator protein 2"/>
    <property type="match status" value="1"/>
</dbReference>
<dbReference type="KEGG" id="rama:IDM48_00820"/>
<dbReference type="Pfam" id="PF05368">
    <property type="entry name" value="NmrA"/>
    <property type="match status" value="1"/>
</dbReference>
<dbReference type="GO" id="GO:0033013">
    <property type="term" value="P:tetrapyrrole metabolic process"/>
    <property type="evidence" value="ECO:0007669"/>
    <property type="project" value="UniProtKB-ARBA"/>
</dbReference>
<evidence type="ECO:0000259" key="7">
    <source>
        <dbReference type="Pfam" id="PF05368"/>
    </source>
</evidence>
<dbReference type="SUPFAM" id="SSF51735">
    <property type="entry name" value="NAD(P)-binding Rossmann-fold domains"/>
    <property type="match status" value="1"/>
</dbReference>
<dbReference type="Proteomes" id="UP000516421">
    <property type="component" value="Chromosome"/>
</dbReference>
<sequence>MLVKDGKDRVALVTGSTGYIGGQLIIELLKNGWAVKALSRDRAKAEHQSWGKHIVPEGSTAHSGQVEVIEGDLEDKEALDRACAGVNVAWYLVHSMSEGSDFRAQDKKMVEKFVESAKPAGIERVVYLSGLHPENGELSEHLASRVEVGDILLNSGIPTAVLQAGIVIGDGSESFSMLRHTAERLPGIVGPGWMRNKVTPVGIKDALFYLRKAADFPADINRTFDIGARETVPYIEMIRRYSEIALKVPRVIFIAPVITQNLAATWISLITPLKKKMALPLIQSLEHNTVVKERDIIELAGEPEGGISSFEDAVKHALRTVDTGLWARTAWGTTGAVVATAIVGSLLTDPENRWYKNLKKPSWQPPALAFPIVWTALYADIAAISSLVLADAQEKARAGEQDGTKEAKSYAVALGANLVLNATWSGLFFRSRRPWLAAVESVALAASSIDLARRAGQSSAERGVALAPYGAWTSFAVVLNSVIAYLNRDSRTPLQKVVDRGLVAGQRSADLAQEGCNSLGKGAKFALRKGVGLALRSFPPYVVASRGLKIYRTAQRGRKTFKKWM</sequence>
<dbReference type="GO" id="GO:0016020">
    <property type="term" value="C:membrane"/>
    <property type="evidence" value="ECO:0007669"/>
    <property type="project" value="UniProtKB-SubCell"/>
</dbReference>
<name>A0A7H2BK42_9MICC</name>
<dbReference type="PANTHER" id="PTHR10057:SF0">
    <property type="entry name" value="TRANSLOCATOR PROTEIN"/>
    <property type="match status" value="1"/>
</dbReference>
<keyword evidence="4 6" id="KW-1133">Transmembrane helix</keyword>
<feature type="domain" description="NmrA-like" evidence="7">
    <location>
        <begin position="11"/>
        <end position="166"/>
    </location>
</feature>
<dbReference type="InterPro" id="IPR036291">
    <property type="entry name" value="NAD(P)-bd_dom_sf"/>
</dbReference>
<protein>
    <submittedName>
        <fullName evidence="8">Tryptophan-rich sensory protein</fullName>
    </submittedName>
</protein>
<feature type="transmembrane region" description="Helical" evidence="6">
    <location>
        <begin position="325"/>
        <end position="347"/>
    </location>
</feature>
<evidence type="ECO:0000256" key="4">
    <source>
        <dbReference type="ARBA" id="ARBA00022989"/>
    </source>
</evidence>
<dbReference type="Gene3D" id="3.40.50.720">
    <property type="entry name" value="NAD(P)-binding Rossmann-like Domain"/>
    <property type="match status" value="1"/>
</dbReference>
<evidence type="ECO:0000313" key="8">
    <source>
        <dbReference type="EMBL" id="QNV40038.1"/>
    </source>
</evidence>
<feature type="transmembrane region" description="Helical" evidence="6">
    <location>
        <begin position="410"/>
        <end position="429"/>
    </location>
</feature>
<keyword evidence="9" id="KW-1185">Reference proteome</keyword>